<dbReference type="AlphaFoldDB" id="A0A1H4TUE9"/>
<dbReference type="InterPro" id="IPR046275">
    <property type="entry name" value="DUF6308"/>
</dbReference>
<reference evidence="3" key="1">
    <citation type="submission" date="2016-10" db="EMBL/GenBank/DDBJ databases">
        <authorList>
            <person name="Varghese N."/>
        </authorList>
    </citation>
    <scope>NUCLEOTIDE SEQUENCE [LARGE SCALE GENOMIC DNA]</scope>
    <source>
        <strain evidence="3">DSM 44719</strain>
    </source>
</reference>
<protein>
    <submittedName>
        <fullName evidence="2">Uncharacterized protein</fullName>
    </submittedName>
</protein>
<evidence type="ECO:0000313" key="2">
    <source>
        <dbReference type="EMBL" id="SEC59848.1"/>
    </source>
</evidence>
<organism evidence="2 3">
    <name type="scientific">Rhodococcus jostii</name>
    <dbReference type="NCBI Taxonomy" id="132919"/>
    <lineage>
        <taxon>Bacteria</taxon>
        <taxon>Bacillati</taxon>
        <taxon>Actinomycetota</taxon>
        <taxon>Actinomycetes</taxon>
        <taxon>Mycobacteriales</taxon>
        <taxon>Nocardiaceae</taxon>
        <taxon>Rhodococcus</taxon>
    </lineage>
</organism>
<evidence type="ECO:0000256" key="1">
    <source>
        <dbReference type="SAM" id="MobiDB-lite"/>
    </source>
</evidence>
<feature type="compositionally biased region" description="Polar residues" evidence="1">
    <location>
        <begin position="1"/>
        <end position="13"/>
    </location>
</feature>
<feature type="region of interest" description="Disordered" evidence="1">
    <location>
        <begin position="1"/>
        <end position="26"/>
    </location>
</feature>
<evidence type="ECO:0000313" key="3">
    <source>
        <dbReference type="Proteomes" id="UP000183407"/>
    </source>
</evidence>
<gene>
    <name evidence="2" type="ORF">SAMN04490220_2066</name>
</gene>
<dbReference type="Proteomes" id="UP000183407">
    <property type="component" value="Unassembled WGS sequence"/>
</dbReference>
<accession>A0A1H4TUE9</accession>
<dbReference type="Pfam" id="PF19827">
    <property type="entry name" value="DUF6308"/>
    <property type="match status" value="1"/>
</dbReference>
<name>A0A1H4TUE9_RHOJO</name>
<sequence>MTTPTSFVSTSFAGRTRSDPSGCPSPELRRLELPIPDSFRHQGGRGLATVSGRGFEVVGQGRLGSGGGFVGPPRSRALDSKSTSVRCASRVRGTERSHLNPVWEALRADDGALHHRLLSLRMEAGLPEEVSALRVFEVIA</sequence>
<feature type="region of interest" description="Disordered" evidence="1">
    <location>
        <begin position="62"/>
        <end position="83"/>
    </location>
</feature>
<proteinExistence type="predicted"/>
<dbReference type="EMBL" id="FNTL01000004">
    <property type="protein sequence ID" value="SEC59848.1"/>
    <property type="molecule type" value="Genomic_DNA"/>
</dbReference>